<proteinExistence type="predicted"/>
<dbReference type="InterPro" id="IPR043128">
    <property type="entry name" value="Rev_trsase/Diguanyl_cyclase"/>
</dbReference>
<dbReference type="EMBL" id="GEZM01089827">
    <property type="protein sequence ID" value="JAV57430.1"/>
    <property type="molecule type" value="Transcribed_RNA"/>
</dbReference>
<evidence type="ECO:0000259" key="1">
    <source>
        <dbReference type="PROSITE" id="PS50878"/>
    </source>
</evidence>
<dbReference type="PANTHER" id="PTHR33332">
    <property type="entry name" value="REVERSE TRANSCRIPTASE DOMAIN-CONTAINING PROTEIN"/>
    <property type="match status" value="1"/>
</dbReference>
<dbReference type="AlphaFoldDB" id="A0A1Y1KBA2"/>
<dbReference type="GO" id="GO:0071897">
    <property type="term" value="P:DNA biosynthetic process"/>
    <property type="evidence" value="ECO:0007669"/>
    <property type="project" value="UniProtKB-ARBA"/>
</dbReference>
<sequence length="241" mass="28047">MVNDRLVWVIESRSRLSKYQTGFRRFHSTTDNLVYLENNIQNTFLHRQHMIAVSFDLEKAYDMTWRYNVMSKLHNWGLRGNLPAFIKNFLSHRTFRTRIGDTLSQIHTMENGIPQGSVMSCTLFLIAVDDLVSSIQKPLNACLYVDDLIICTSSENLEDIQTEMQDGINKVVEVAENIGFRFSSEKTVTIHFCRLRHEHADPVLNIRDSTVRYLPSIKILGVIFDSKLYFREHIEALENKC</sequence>
<organism evidence="2">
    <name type="scientific">Photinus pyralis</name>
    <name type="common">Common eastern firefly</name>
    <name type="synonym">Lampyris pyralis</name>
    <dbReference type="NCBI Taxonomy" id="7054"/>
    <lineage>
        <taxon>Eukaryota</taxon>
        <taxon>Metazoa</taxon>
        <taxon>Ecdysozoa</taxon>
        <taxon>Arthropoda</taxon>
        <taxon>Hexapoda</taxon>
        <taxon>Insecta</taxon>
        <taxon>Pterygota</taxon>
        <taxon>Neoptera</taxon>
        <taxon>Endopterygota</taxon>
        <taxon>Coleoptera</taxon>
        <taxon>Polyphaga</taxon>
        <taxon>Elateriformia</taxon>
        <taxon>Elateroidea</taxon>
        <taxon>Lampyridae</taxon>
        <taxon>Lampyrinae</taxon>
        <taxon>Photinus</taxon>
    </lineage>
</organism>
<dbReference type="Gene3D" id="3.30.70.270">
    <property type="match status" value="1"/>
</dbReference>
<feature type="domain" description="Reverse transcriptase" evidence="1">
    <location>
        <begin position="1"/>
        <end position="224"/>
    </location>
</feature>
<name>A0A1Y1KBA2_PHOPY</name>
<dbReference type="PROSITE" id="PS50878">
    <property type="entry name" value="RT_POL"/>
    <property type="match status" value="1"/>
</dbReference>
<dbReference type="InterPro" id="IPR000477">
    <property type="entry name" value="RT_dom"/>
</dbReference>
<protein>
    <recommendedName>
        <fullName evidence="1">Reverse transcriptase domain-containing protein</fullName>
    </recommendedName>
</protein>
<dbReference type="CDD" id="cd01650">
    <property type="entry name" value="RT_nLTR_like"/>
    <property type="match status" value="1"/>
</dbReference>
<accession>A0A1Y1KBA2</accession>
<dbReference type="Pfam" id="PF00078">
    <property type="entry name" value="RVT_1"/>
    <property type="match status" value="1"/>
</dbReference>
<dbReference type="SUPFAM" id="SSF56672">
    <property type="entry name" value="DNA/RNA polymerases"/>
    <property type="match status" value="1"/>
</dbReference>
<reference evidence="2" key="1">
    <citation type="journal article" date="2016" name="Sci. Rep.">
        <title>Molecular characterization of firefly nuptial gifts: a multi-omics approach sheds light on postcopulatory sexual selection.</title>
        <authorList>
            <person name="Al-Wathiqui N."/>
            <person name="Fallon T.R."/>
            <person name="South A."/>
            <person name="Weng J.K."/>
            <person name="Lewis S.M."/>
        </authorList>
    </citation>
    <scope>NUCLEOTIDE SEQUENCE</scope>
</reference>
<dbReference type="InterPro" id="IPR043502">
    <property type="entry name" value="DNA/RNA_pol_sf"/>
</dbReference>
<evidence type="ECO:0000313" key="2">
    <source>
        <dbReference type="EMBL" id="JAV57430.1"/>
    </source>
</evidence>